<dbReference type="EMBL" id="JBHUMF010000015">
    <property type="protein sequence ID" value="MFD2680383.1"/>
    <property type="molecule type" value="Genomic_DNA"/>
</dbReference>
<proteinExistence type="predicted"/>
<keyword evidence="5" id="KW-0597">Phosphoprotein</keyword>
<sequence>MKLANKIHLFTTVLFIALLILLSVAIYFSFSRMLFTSELERGNAETSQIAEGINQAPEAVEPQDLLRAYVPVNGMIRIIGSNGKSDISVTAKGQEKLVDKTIYFYKGERREIIEYDGIPYTFISHPIIWTNGEVVNLQVMESLAATHENLNVLRVVIIAVTLIATIPVFLSARLLSNFITRPITSMIDTMTEIQKNGEFKQIQLPKQSKDELYQMGTTFNDMMRLLKNNYEKQEQFVSNASHELNTPLTIIESYASLLKRRGKQQPETFDESVEAIHSEAVRMRELTRQLLQLARSDTQWNLVMTDISLIDIVNTSVRSFREAYKREIVVNVEAENQQDHPIIVKADQQKLKQVLFILLDNACKYSDELIKVNVKTKQDTAFIEVVDRGIGIPTSDLPKVFDRFYRVDKARTRKKGGSGLGLSLAKEIAVAMNGDVRLQSEEGLGTKASILLEVVF</sequence>
<evidence type="ECO:0000256" key="5">
    <source>
        <dbReference type="ARBA" id="ARBA00022553"/>
    </source>
</evidence>
<feature type="domain" description="Histidine kinase" evidence="15">
    <location>
        <begin position="239"/>
        <end position="456"/>
    </location>
</feature>
<evidence type="ECO:0000256" key="14">
    <source>
        <dbReference type="SAM" id="Phobius"/>
    </source>
</evidence>
<dbReference type="EC" id="2.7.13.3" evidence="3"/>
<comment type="caution">
    <text evidence="17">The sequence shown here is derived from an EMBL/GenBank/DDBJ whole genome shotgun (WGS) entry which is preliminary data.</text>
</comment>
<dbReference type="InterPro" id="IPR036097">
    <property type="entry name" value="HisK_dim/P_sf"/>
</dbReference>
<keyword evidence="9" id="KW-0418">Kinase</keyword>
<evidence type="ECO:0000259" key="15">
    <source>
        <dbReference type="PROSITE" id="PS50109"/>
    </source>
</evidence>
<dbReference type="PROSITE" id="PS50885">
    <property type="entry name" value="HAMP"/>
    <property type="match status" value="1"/>
</dbReference>
<evidence type="ECO:0000256" key="10">
    <source>
        <dbReference type="ARBA" id="ARBA00022840"/>
    </source>
</evidence>
<organism evidence="17 18">
    <name type="scientific">Bacillus seohaeanensis</name>
    <dbReference type="NCBI Taxonomy" id="284580"/>
    <lineage>
        <taxon>Bacteria</taxon>
        <taxon>Bacillati</taxon>
        <taxon>Bacillota</taxon>
        <taxon>Bacilli</taxon>
        <taxon>Bacillales</taxon>
        <taxon>Bacillaceae</taxon>
        <taxon>Bacillus</taxon>
    </lineage>
</organism>
<dbReference type="RefSeq" id="WP_377933743.1">
    <property type="nucleotide sequence ID" value="NZ_JBHUMF010000015.1"/>
</dbReference>
<dbReference type="CDD" id="cd00075">
    <property type="entry name" value="HATPase"/>
    <property type="match status" value="1"/>
</dbReference>
<dbReference type="GO" id="GO:0005524">
    <property type="term" value="F:ATP binding"/>
    <property type="evidence" value="ECO:0007669"/>
    <property type="project" value="UniProtKB-KW"/>
</dbReference>
<name>A0ABW5RNU8_9BACI</name>
<dbReference type="InterPro" id="IPR003594">
    <property type="entry name" value="HATPase_dom"/>
</dbReference>
<evidence type="ECO:0000259" key="16">
    <source>
        <dbReference type="PROSITE" id="PS50885"/>
    </source>
</evidence>
<dbReference type="Pfam" id="PF00672">
    <property type="entry name" value="HAMP"/>
    <property type="match status" value="1"/>
</dbReference>
<evidence type="ECO:0000256" key="7">
    <source>
        <dbReference type="ARBA" id="ARBA00022692"/>
    </source>
</evidence>
<evidence type="ECO:0000256" key="11">
    <source>
        <dbReference type="ARBA" id="ARBA00022989"/>
    </source>
</evidence>
<keyword evidence="13 14" id="KW-0472">Membrane</keyword>
<keyword evidence="18" id="KW-1185">Reference proteome</keyword>
<accession>A0ABW5RNU8</accession>
<evidence type="ECO:0000256" key="8">
    <source>
        <dbReference type="ARBA" id="ARBA00022741"/>
    </source>
</evidence>
<keyword evidence="8" id="KW-0547">Nucleotide-binding</keyword>
<dbReference type="InterPro" id="IPR003660">
    <property type="entry name" value="HAMP_dom"/>
</dbReference>
<evidence type="ECO:0000256" key="4">
    <source>
        <dbReference type="ARBA" id="ARBA00022475"/>
    </source>
</evidence>
<dbReference type="Pfam" id="PF00512">
    <property type="entry name" value="HisKA"/>
    <property type="match status" value="1"/>
</dbReference>
<evidence type="ECO:0000256" key="2">
    <source>
        <dbReference type="ARBA" id="ARBA00004651"/>
    </source>
</evidence>
<dbReference type="Pfam" id="PF02518">
    <property type="entry name" value="HATPase_c"/>
    <property type="match status" value="1"/>
</dbReference>
<keyword evidence="7 14" id="KW-0812">Transmembrane</keyword>
<dbReference type="InterPro" id="IPR003661">
    <property type="entry name" value="HisK_dim/P_dom"/>
</dbReference>
<feature type="domain" description="HAMP" evidence="16">
    <location>
        <begin position="177"/>
        <end position="231"/>
    </location>
</feature>
<keyword evidence="10 17" id="KW-0067">ATP-binding</keyword>
<evidence type="ECO:0000256" key="9">
    <source>
        <dbReference type="ARBA" id="ARBA00022777"/>
    </source>
</evidence>
<protein>
    <recommendedName>
        <fullName evidence="3">histidine kinase</fullName>
        <ecNumber evidence="3">2.7.13.3</ecNumber>
    </recommendedName>
</protein>
<dbReference type="PROSITE" id="PS50109">
    <property type="entry name" value="HIS_KIN"/>
    <property type="match status" value="1"/>
</dbReference>
<evidence type="ECO:0000256" key="13">
    <source>
        <dbReference type="ARBA" id="ARBA00023136"/>
    </source>
</evidence>
<dbReference type="SMART" id="SM00388">
    <property type="entry name" value="HisKA"/>
    <property type="match status" value="1"/>
</dbReference>
<dbReference type="SMART" id="SM00304">
    <property type="entry name" value="HAMP"/>
    <property type="match status" value="1"/>
</dbReference>
<comment type="subcellular location">
    <subcellularLocation>
        <location evidence="2">Cell membrane</location>
        <topology evidence="2">Multi-pass membrane protein</topology>
    </subcellularLocation>
</comment>
<evidence type="ECO:0000313" key="17">
    <source>
        <dbReference type="EMBL" id="MFD2680383.1"/>
    </source>
</evidence>
<dbReference type="Gene3D" id="6.10.340.10">
    <property type="match status" value="1"/>
</dbReference>
<dbReference type="InterPro" id="IPR004358">
    <property type="entry name" value="Sig_transdc_His_kin-like_C"/>
</dbReference>
<keyword evidence="11 14" id="KW-1133">Transmembrane helix</keyword>
<dbReference type="PANTHER" id="PTHR45436:SF5">
    <property type="entry name" value="SENSOR HISTIDINE KINASE TRCS"/>
    <property type="match status" value="1"/>
</dbReference>
<dbReference type="SUPFAM" id="SSF158472">
    <property type="entry name" value="HAMP domain-like"/>
    <property type="match status" value="1"/>
</dbReference>
<dbReference type="SUPFAM" id="SSF47384">
    <property type="entry name" value="Homodimeric domain of signal transducing histidine kinase"/>
    <property type="match status" value="1"/>
</dbReference>
<evidence type="ECO:0000256" key="1">
    <source>
        <dbReference type="ARBA" id="ARBA00000085"/>
    </source>
</evidence>
<comment type="catalytic activity">
    <reaction evidence="1">
        <text>ATP + protein L-histidine = ADP + protein N-phospho-L-histidine.</text>
        <dbReference type="EC" id="2.7.13.3"/>
    </reaction>
</comment>
<dbReference type="CDD" id="cd06225">
    <property type="entry name" value="HAMP"/>
    <property type="match status" value="1"/>
</dbReference>
<keyword evidence="4" id="KW-1003">Cell membrane</keyword>
<dbReference type="InterPro" id="IPR036890">
    <property type="entry name" value="HATPase_C_sf"/>
</dbReference>
<dbReference type="Gene3D" id="3.30.565.10">
    <property type="entry name" value="Histidine kinase-like ATPase, C-terminal domain"/>
    <property type="match status" value="1"/>
</dbReference>
<reference evidence="18" key="1">
    <citation type="journal article" date="2019" name="Int. J. Syst. Evol. Microbiol.">
        <title>The Global Catalogue of Microorganisms (GCM) 10K type strain sequencing project: providing services to taxonomists for standard genome sequencing and annotation.</title>
        <authorList>
            <consortium name="The Broad Institute Genomics Platform"/>
            <consortium name="The Broad Institute Genome Sequencing Center for Infectious Disease"/>
            <person name="Wu L."/>
            <person name="Ma J."/>
        </authorList>
    </citation>
    <scope>NUCLEOTIDE SEQUENCE [LARGE SCALE GENOMIC DNA]</scope>
    <source>
        <strain evidence="18">KCTC 3913</strain>
    </source>
</reference>
<evidence type="ECO:0000256" key="3">
    <source>
        <dbReference type="ARBA" id="ARBA00012438"/>
    </source>
</evidence>
<dbReference type="SUPFAM" id="SSF55874">
    <property type="entry name" value="ATPase domain of HSP90 chaperone/DNA topoisomerase II/histidine kinase"/>
    <property type="match status" value="1"/>
</dbReference>
<dbReference type="InterPro" id="IPR050428">
    <property type="entry name" value="TCS_sensor_his_kinase"/>
</dbReference>
<dbReference type="Proteomes" id="UP001597506">
    <property type="component" value="Unassembled WGS sequence"/>
</dbReference>
<dbReference type="SMART" id="SM00387">
    <property type="entry name" value="HATPase_c"/>
    <property type="match status" value="1"/>
</dbReference>
<dbReference type="InterPro" id="IPR005467">
    <property type="entry name" value="His_kinase_dom"/>
</dbReference>
<evidence type="ECO:0000256" key="6">
    <source>
        <dbReference type="ARBA" id="ARBA00022679"/>
    </source>
</evidence>
<dbReference type="PANTHER" id="PTHR45436">
    <property type="entry name" value="SENSOR HISTIDINE KINASE YKOH"/>
    <property type="match status" value="1"/>
</dbReference>
<dbReference type="CDD" id="cd00082">
    <property type="entry name" value="HisKA"/>
    <property type="match status" value="1"/>
</dbReference>
<keyword evidence="6" id="KW-0808">Transferase</keyword>
<evidence type="ECO:0000313" key="18">
    <source>
        <dbReference type="Proteomes" id="UP001597506"/>
    </source>
</evidence>
<feature type="transmembrane region" description="Helical" evidence="14">
    <location>
        <begin position="7"/>
        <end position="30"/>
    </location>
</feature>
<keyword evidence="12" id="KW-0902">Two-component regulatory system</keyword>
<evidence type="ECO:0000256" key="12">
    <source>
        <dbReference type="ARBA" id="ARBA00023012"/>
    </source>
</evidence>
<dbReference type="Gene3D" id="1.10.287.130">
    <property type="match status" value="1"/>
</dbReference>
<dbReference type="PRINTS" id="PR00344">
    <property type="entry name" value="BCTRLSENSOR"/>
</dbReference>
<gene>
    <name evidence="17" type="ORF">ACFSUL_06410</name>
</gene>